<keyword evidence="10 14" id="KW-1133">Transmembrane helix</keyword>
<evidence type="ECO:0000313" key="17">
    <source>
        <dbReference type="Proteomes" id="UP000092666"/>
    </source>
</evidence>
<comment type="subcellular location">
    <subcellularLocation>
        <location evidence="1">Membrane</location>
        <topology evidence="1">Multi-pass membrane protein</topology>
    </subcellularLocation>
</comment>
<reference evidence="16 17" key="1">
    <citation type="submission" date="2013-07" db="EMBL/GenBank/DDBJ databases">
        <title>The Genome Sequence of Cryptococcus heveanensis BCC8398.</title>
        <authorList>
            <consortium name="The Broad Institute Genome Sequencing Platform"/>
            <person name="Cuomo C."/>
            <person name="Litvintseva A."/>
            <person name="Chen Y."/>
            <person name="Heitman J."/>
            <person name="Sun S."/>
            <person name="Springer D."/>
            <person name="Dromer F."/>
            <person name="Young S.K."/>
            <person name="Zeng Q."/>
            <person name="Gargeya S."/>
            <person name="Fitzgerald M."/>
            <person name="Abouelleil A."/>
            <person name="Alvarado L."/>
            <person name="Berlin A.M."/>
            <person name="Chapman S.B."/>
            <person name="Dewar J."/>
            <person name="Goldberg J."/>
            <person name="Griggs A."/>
            <person name="Gujja S."/>
            <person name="Hansen M."/>
            <person name="Howarth C."/>
            <person name="Imamovic A."/>
            <person name="Larimer J."/>
            <person name="McCowan C."/>
            <person name="Murphy C."/>
            <person name="Pearson M."/>
            <person name="Priest M."/>
            <person name="Roberts A."/>
            <person name="Saif S."/>
            <person name="Shea T."/>
            <person name="Sykes S."/>
            <person name="Wortman J."/>
            <person name="Nusbaum C."/>
            <person name="Birren B."/>
        </authorList>
    </citation>
    <scope>NUCLEOTIDE SEQUENCE [LARGE SCALE GENOMIC DNA]</scope>
    <source>
        <strain evidence="16 17">BCC8398</strain>
    </source>
</reference>
<keyword evidence="11" id="KW-0443">Lipid metabolism</keyword>
<feature type="region of interest" description="Disordered" evidence="13">
    <location>
        <begin position="403"/>
        <end position="425"/>
    </location>
</feature>
<evidence type="ECO:0000259" key="15">
    <source>
        <dbReference type="Pfam" id="PF03372"/>
    </source>
</evidence>
<evidence type="ECO:0000256" key="3">
    <source>
        <dbReference type="ARBA" id="ARBA00004991"/>
    </source>
</evidence>
<dbReference type="GO" id="GO:0004767">
    <property type="term" value="F:sphingomyelin phosphodiesterase activity"/>
    <property type="evidence" value="ECO:0007669"/>
    <property type="project" value="InterPro"/>
</dbReference>
<evidence type="ECO:0000256" key="11">
    <source>
        <dbReference type="ARBA" id="ARBA00023098"/>
    </source>
</evidence>
<dbReference type="GO" id="GO:0016020">
    <property type="term" value="C:membrane"/>
    <property type="evidence" value="ECO:0007669"/>
    <property type="project" value="UniProtKB-SubCell"/>
</dbReference>
<keyword evidence="9" id="KW-0746">Sphingolipid metabolism</keyword>
<evidence type="ECO:0000256" key="7">
    <source>
        <dbReference type="ARBA" id="ARBA00022801"/>
    </source>
</evidence>
<dbReference type="InterPro" id="IPR005135">
    <property type="entry name" value="Endo/exonuclease/phosphatase"/>
</dbReference>
<evidence type="ECO:0000256" key="12">
    <source>
        <dbReference type="ARBA" id="ARBA00023136"/>
    </source>
</evidence>
<reference evidence="17" key="2">
    <citation type="submission" date="2013-12" db="EMBL/GenBank/DDBJ databases">
        <title>Evolution of pathogenesis and genome organization in the Tremellales.</title>
        <authorList>
            <person name="Cuomo C."/>
            <person name="Litvintseva A."/>
            <person name="Heitman J."/>
            <person name="Chen Y."/>
            <person name="Sun S."/>
            <person name="Springer D."/>
            <person name="Dromer F."/>
            <person name="Young S."/>
            <person name="Zeng Q."/>
            <person name="Chapman S."/>
            <person name="Gujja S."/>
            <person name="Saif S."/>
            <person name="Birren B."/>
        </authorList>
    </citation>
    <scope>NUCLEOTIDE SEQUENCE [LARGE SCALE GENOMIC DNA]</scope>
    <source>
        <strain evidence="17">BCC8398</strain>
    </source>
</reference>
<gene>
    <name evidence="16" type="ORF">I316_07874</name>
</gene>
<evidence type="ECO:0000256" key="13">
    <source>
        <dbReference type="SAM" id="MobiDB-lite"/>
    </source>
</evidence>
<dbReference type="Gene3D" id="3.60.10.10">
    <property type="entry name" value="Endonuclease/exonuclease/phosphatase"/>
    <property type="match status" value="1"/>
</dbReference>
<dbReference type="InterPro" id="IPR036691">
    <property type="entry name" value="Endo/exonu/phosph_ase_sf"/>
</dbReference>
<comment type="similarity">
    <text evidence="4">Belongs to the neutral sphingomyelinase family.</text>
</comment>
<evidence type="ECO:0000256" key="9">
    <source>
        <dbReference type="ARBA" id="ARBA00022919"/>
    </source>
</evidence>
<evidence type="ECO:0000256" key="14">
    <source>
        <dbReference type="SAM" id="Phobius"/>
    </source>
</evidence>
<organism evidence="16 17">
    <name type="scientific">Kwoniella heveanensis BCC8398</name>
    <dbReference type="NCBI Taxonomy" id="1296120"/>
    <lineage>
        <taxon>Eukaryota</taxon>
        <taxon>Fungi</taxon>
        <taxon>Dikarya</taxon>
        <taxon>Basidiomycota</taxon>
        <taxon>Agaricomycotina</taxon>
        <taxon>Tremellomycetes</taxon>
        <taxon>Tremellales</taxon>
        <taxon>Cryptococcaceae</taxon>
        <taxon>Kwoniella</taxon>
    </lineage>
</organism>
<keyword evidence="17" id="KW-1185">Reference proteome</keyword>
<dbReference type="PANTHER" id="PTHR16320">
    <property type="entry name" value="SPHINGOMYELINASE FAMILY MEMBER"/>
    <property type="match status" value="1"/>
</dbReference>
<accession>A0A1B9GHG2</accession>
<comment type="pathway">
    <text evidence="2">Lipid metabolism; sphingolipid metabolism.</text>
</comment>
<evidence type="ECO:0000256" key="6">
    <source>
        <dbReference type="ARBA" id="ARBA00022723"/>
    </source>
</evidence>
<feature type="region of interest" description="Disordered" evidence="13">
    <location>
        <begin position="359"/>
        <end position="388"/>
    </location>
</feature>
<feature type="transmembrane region" description="Helical" evidence="14">
    <location>
        <begin position="453"/>
        <end position="471"/>
    </location>
</feature>
<dbReference type="InterPro" id="IPR038772">
    <property type="entry name" value="Sph/SMPD2-like"/>
</dbReference>
<evidence type="ECO:0000313" key="16">
    <source>
        <dbReference type="EMBL" id="OCF30492.1"/>
    </source>
</evidence>
<comment type="pathway">
    <text evidence="3">Sphingolipid metabolism.</text>
</comment>
<evidence type="ECO:0000256" key="1">
    <source>
        <dbReference type="ARBA" id="ARBA00004141"/>
    </source>
</evidence>
<dbReference type="EMBL" id="KV700149">
    <property type="protein sequence ID" value="OCF30492.1"/>
    <property type="molecule type" value="Genomic_DNA"/>
</dbReference>
<name>A0A1B9GHG2_9TREE</name>
<dbReference type="PANTHER" id="PTHR16320:SF24">
    <property type="entry name" value="PHOSPHODIESTERASE, PUTATIVE-RELATED"/>
    <property type="match status" value="1"/>
</dbReference>
<keyword evidence="6" id="KW-0479">Metal-binding</keyword>
<evidence type="ECO:0000256" key="10">
    <source>
        <dbReference type="ARBA" id="ARBA00022989"/>
    </source>
</evidence>
<dbReference type="GO" id="GO:0046872">
    <property type="term" value="F:metal ion binding"/>
    <property type="evidence" value="ECO:0007669"/>
    <property type="project" value="UniProtKB-KW"/>
</dbReference>
<protein>
    <submittedName>
        <fullName evidence="16">Inositol phosphorylsphingolipid-phospholipase C</fullName>
    </submittedName>
</protein>
<keyword evidence="12 14" id="KW-0472">Membrane</keyword>
<keyword evidence="8" id="KW-0460">Magnesium</keyword>
<feature type="domain" description="Endonuclease/exonuclease/phosphatase" evidence="15">
    <location>
        <begin position="18"/>
        <end position="279"/>
    </location>
</feature>
<keyword evidence="7" id="KW-0378">Hydrolase</keyword>
<sequence>MSTSNYPPWNQDRTLKVLSFNVWGLAIISKDRQTRIRAIAEYLASSSYDIVCLQELWVYKDFEVVREHVRRNLPFSRFFHTGALGSGLAIFTRFPLISAQALPYSLSGSPAQAFAGDFFVKKAAAKIVIIHPILGEVEIWNTHMHAAGEHPPDTRQAHRIAQSWQLANAIRGGAAKGRYILAMGDFNSQPWSVPIAMMRTHANMTDSFASVHPAANTDLSPHPSALDALHTYGMTCDSSLNTYSAGKPIPSNVLEKGGKRLDYIFYRQPAVARRRPLVWGYRDEVGEDGSAPALESGDFTGKGQFEAGKPLRDSLAKAPKLRCVQSEVILTERVPGCAFSYSDHFALSSTFTIDDPSGGHNNSQFVSNSSSSSSKNAQGDHSQTSFTPLVPLMNEPEQVNPTTTAFAPPESPVQSPRTSISVSASSTEKTSTIRSALHTLRLYTRISQQTAKLHLKICLGTLIALIGLTIGSAWQPKSWLQPIFTLVGGLLGAATATFLYTGFVWGRWEEGLLTEVTEEMELELRVAEMEEKMNAT</sequence>
<dbReference type="Proteomes" id="UP000092666">
    <property type="component" value="Unassembled WGS sequence"/>
</dbReference>
<dbReference type="AlphaFoldDB" id="A0A1B9GHG2"/>
<evidence type="ECO:0000256" key="2">
    <source>
        <dbReference type="ARBA" id="ARBA00004760"/>
    </source>
</evidence>
<evidence type="ECO:0000256" key="4">
    <source>
        <dbReference type="ARBA" id="ARBA00006335"/>
    </source>
</evidence>
<proteinExistence type="inferred from homology"/>
<dbReference type="STRING" id="1296120.A0A1B9GHG2"/>
<dbReference type="OrthoDB" id="387657at2759"/>
<feature type="compositionally biased region" description="Polar residues" evidence="13">
    <location>
        <begin position="412"/>
        <end position="425"/>
    </location>
</feature>
<dbReference type="GO" id="GO:0006665">
    <property type="term" value="P:sphingolipid metabolic process"/>
    <property type="evidence" value="ECO:0007669"/>
    <property type="project" value="UniProtKB-KW"/>
</dbReference>
<keyword evidence="5 14" id="KW-0812">Transmembrane</keyword>
<feature type="compositionally biased region" description="Polar residues" evidence="13">
    <location>
        <begin position="377"/>
        <end position="387"/>
    </location>
</feature>
<dbReference type="SUPFAM" id="SSF56219">
    <property type="entry name" value="DNase I-like"/>
    <property type="match status" value="1"/>
</dbReference>
<dbReference type="Pfam" id="PF03372">
    <property type="entry name" value="Exo_endo_phos"/>
    <property type="match status" value="1"/>
</dbReference>
<feature type="transmembrane region" description="Helical" evidence="14">
    <location>
        <begin position="483"/>
        <end position="505"/>
    </location>
</feature>
<evidence type="ECO:0000256" key="5">
    <source>
        <dbReference type="ARBA" id="ARBA00022692"/>
    </source>
</evidence>
<feature type="compositionally biased region" description="Low complexity" evidence="13">
    <location>
        <begin position="361"/>
        <end position="376"/>
    </location>
</feature>
<evidence type="ECO:0000256" key="8">
    <source>
        <dbReference type="ARBA" id="ARBA00022842"/>
    </source>
</evidence>